<evidence type="ECO:0000313" key="2">
    <source>
        <dbReference type="Proteomes" id="UP000177165"/>
    </source>
</evidence>
<protein>
    <submittedName>
        <fullName evidence="1">Uncharacterized protein</fullName>
    </submittedName>
</protein>
<name>A0A1G2AR98_9BACT</name>
<proteinExistence type="predicted"/>
<reference evidence="1 2" key="1">
    <citation type="journal article" date="2016" name="Nat. Commun.">
        <title>Thousands of microbial genomes shed light on interconnected biogeochemical processes in an aquifer system.</title>
        <authorList>
            <person name="Anantharaman K."/>
            <person name="Brown C.T."/>
            <person name="Hug L.A."/>
            <person name="Sharon I."/>
            <person name="Castelle C.J."/>
            <person name="Probst A.J."/>
            <person name="Thomas B.C."/>
            <person name="Singh A."/>
            <person name="Wilkins M.J."/>
            <person name="Karaoz U."/>
            <person name="Brodie E.L."/>
            <person name="Williams K.H."/>
            <person name="Hubbard S.S."/>
            <person name="Banfield J.F."/>
        </authorList>
    </citation>
    <scope>NUCLEOTIDE SEQUENCE [LARGE SCALE GENOMIC DNA]</scope>
</reference>
<dbReference type="STRING" id="1798540.A3B74_04270"/>
<accession>A0A1G2AR98</accession>
<dbReference type="AlphaFoldDB" id="A0A1G2AR98"/>
<organism evidence="1 2">
    <name type="scientific">Candidatus Kerfeldbacteria bacterium RIFCSPHIGHO2_02_FULL_42_14</name>
    <dbReference type="NCBI Taxonomy" id="1798540"/>
    <lineage>
        <taxon>Bacteria</taxon>
        <taxon>Candidatus Kerfeldiibacteriota</taxon>
    </lineage>
</organism>
<dbReference type="EMBL" id="MHKB01000014">
    <property type="protein sequence ID" value="OGY78550.1"/>
    <property type="molecule type" value="Genomic_DNA"/>
</dbReference>
<sequence length="106" mass="12045">MFMIRSIKMLKSRIITTLRFESGLANTNRKDLIQFLKQTAMLLERDAHIVKHATEDGEPDSKWYFLEGKAVPGNEKSDDVITVELSFAKGFPEDIDIILASNSQTK</sequence>
<comment type="caution">
    <text evidence="1">The sequence shown here is derived from an EMBL/GenBank/DDBJ whole genome shotgun (WGS) entry which is preliminary data.</text>
</comment>
<gene>
    <name evidence="1" type="ORF">A3B74_04270</name>
</gene>
<evidence type="ECO:0000313" key="1">
    <source>
        <dbReference type="EMBL" id="OGY78550.1"/>
    </source>
</evidence>
<dbReference type="Proteomes" id="UP000177165">
    <property type="component" value="Unassembled WGS sequence"/>
</dbReference>